<dbReference type="InterPro" id="IPR009813">
    <property type="entry name" value="Uncharacterised_YebG"/>
</dbReference>
<gene>
    <name evidence="2" type="ORF">UN63_12960</name>
</gene>
<dbReference type="AlphaFoldDB" id="A0A2P5TK04"/>
<evidence type="ECO:0000313" key="3">
    <source>
        <dbReference type="Proteomes" id="UP000242231"/>
    </source>
</evidence>
<accession>A0A2P5TK04</accession>
<organism evidence="2 3">
    <name type="scientific">Oceanisphaera arctica</name>
    <dbReference type="NCBI Taxonomy" id="641510"/>
    <lineage>
        <taxon>Bacteria</taxon>
        <taxon>Pseudomonadati</taxon>
        <taxon>Pseudomonadota</taxon>
        <taxon>Gammaproteobacteria</taxon>
        <taxon>Aeromonadales</taxon>
        <taxon>Aeromonadaceae</taxon>
        <taxon>Oceanisphaera</taxon>
    </lineage>
</organism>
<dbReference type="RefSeq" id="WP_104487167.1">
    <property type="nucleotide sequence ID" value="NZ_BMYB01000030.1"/>
</dbReference>
<dbReference type="EMBL" id="MPZM01000034">
    <property type="protein sequence ID" value="PPL15341.1"/>
    <property type="molecule type" value="Genomic_DNA"/>
</dbReference>
<keyword evidence="3" id="KW-1185">Reference proteome</keyword>
<sequence length="102" mass="11224">MAVKIQYLVVRNGIDKMTFTNKKDADAYDRLLDLAEHLDDLLADAPVSLNEADREALSLYLAQHQDQLSGPKKKPAKKADKASDKSEAAHSTDNDDDIQAVA</sequence>
<comment type="caution">
    <text evidence="2">The sequence shown here is derived from an EMBL/GenBank/DDBJ whole genome shotgun (WGS) entry which is preliminary data.</text>
</comment>
<reference evidence="3" key="1">
    <citation type="submission" date="2016-11" db="EMBL/GenBank/DDBJ databases">
        <authorList>
            <person name="Sisinthy S."/>
            <person name="Ara S."/>
            <person name="Gundlapally S.R."/>
        </authorList>
    </citation>
    <scope>NUCLEOTIDE SEQUENCE [LARGE SCALE GENOMIC DNA]</scope>
    <source>
        <strain evidence="3">V1-41</strain>
    </source>
</reference>
<feature type="compositionally biased region" description="Basic and acidic residues" evidence="1">
    <location>
        <begin position="77"/>
        <end position="93"/>
    </location>
</feature>
<proteinExistence type="predicted"/>
<dbReference type="Pfam" id="PF07130">
    <property type="entry name" value="YebG"/>
    <property type="match status" value="1"/>
</dbReference>
<evidence type="ECO:0000313" key="2">
    <source>
        <dbReference type="EMBL" id="PPL15341.1"/>
    </source>
</evidence>
<dbReference type="InterPro" id="IPR038627">
    <property type="entry name" value="YebG-like_sf"/>
</dbReference>
<dbReference type="Gene3D" id="1.10.10.710">
    <property type="entry name" value="PSPTO_1197 like"/>
    <property type="match status" value="1"/>
</dbReference>
<name>A0A2P5TK04_9GAMM</name>
<protein>
    <submittedName>
        <fullName evidence="2">Damage-inducible protein YebG</fullName>
    </submittedName>
</protein>
<dbReference type="Proteomes" id="UP000242231">
    <property type="component" value="Unassembled WGS sequence"/>
</dbReference>
<feature type="region of interest" description="Disordered" evidence="1">
    <location>
        <begin position="63"/>
        <end position="102"/>
    </location>
</feature>
<evidence type="ECO:0000256" key="1">
    <source>
        <dbReference type="SAM" id="MobiDB-lite"/>
    </source>
</evidence>